<evidence type="ECO:0000256" key="1">
    <source>
        <dbReference type="SAM" id="MobiDB-lite"/>
    </source>
</evidence>
<protein>
    <submittedName>
        <fullName evidence="3">Uncharacterized protein</fullName>
    </submittedName>
</protein>
<dbReference type="Proteomes" id="UP000662857">
    <property type="component" value="Chromosome"/>
</dbReference>
<evidence type="ECO:0000313" key="3">
    <source>
        <dbReference type="EMBL" id="QSB15546.1"/>
    </source>
</evidence>
<feature type="compositionally biased region" description="Acidic residues" evidence="1">
    <location>
        <begin position="257"/>
        <end position="274"/>
    </location>
</feature>
<feature type="transmembrane region" description="Helical" evidence="2">
    <location>
        <begin position="20"/>
        <end position="43"/>
    </location>
</feature>
<evidence type="ECO:0000256" key="2">
    <source>
        <dbReference type="SAM" id="Phobius"/>
    </source>
</evidence>
<dbReference type="EMBL" id="CP070499">
    <property type="protein sequence ID" value="QSB15546.1"/>
    <property type="molecule type" value="Genomic_DNA"/>
</dbReference>
<name>A0A895YLJ0_9ACTN</name>
<keyword evidence="2" id="KW-0812">Transmembrane</keyword>
<reference evidence="3" key="1">
    <citation type="submission" date="2021-02" db="EMBL/GenBank/DDBJ databases">
        <title>Natrosporangium hydrolyticum gen. nov., sp. nov, a haloalkaliphilic actinobacterium from a soda solonchak soil.</title>
        <authorList>
            <person name="Sorokin D.Y."/>
            <person name="Khijniak T.V."/>
            <person name="Zakharycheva A.P."/>
            <person name="Boueva O.V."/>
            <person name="Ariskina E.V."/>
            <person name="Hahnke R.L."/>
            <person name="Bunk B."/>
            <person name="Sproer C."/>
            <person name="Schumann P."/>
            <person name="Evtushenko L.I."/>
            <person name="Kublanov I.V."/>
        </authorList>
    </citation>
    <scope>NUCLEOTIDE SEQUENCE</scope>
    <source>
        <strain evidence="3">DSM 106523</strain>
    </source>
</reference>
<keyword evidence="2" id="KW-0472">Membrane</keyword>
<dbReference type="KEGG" id="nhy:JQS43_04120"/>
<gene>
    <name evidence="3" type="ORF">JQS43_04120</name>
</gene>
<accession>A0A895YLJ0</accession>
<proteinExistence type="predicted"/>
<keyword evidence="4" id="KW-1185">Reference proteome</keyword>
<sequence>MALPPAPPPPPRSGRTRWWYLGIASLSVLAVLSTCGIFSYFMVQEELAGRSSQATAPPPSPVIPRDISSRENDPEPLTVAEVFPDDEVVINPAEPPYQVLATQETEDCSAVAADGMATLLGELDCSQVVRATLESPTDGYLVTAGIVNLADQAGAEQAYEDIKPLIEEGTGRFLGMLAGDGTEPIVLSETVLFWDYRGHYLMYAVIARSDGEPFGNADSRFAELISWDLIEVHLRSNVLDERATQPNPELATPADPAEADPDSDSDGEQESEGE</sequence>
<organism evidence="3 4">
    <name type="scientific">Natronosporangium hydrolyticum</name>
    <dbReference type="NCBI Taxonomy" id="2811111"/>
    <lineage>
        <taxon>Bacteria</taxon>
        <taxon>Bacillati</taxon>
        <taxon>Actinomycetota</taxon>
        <taxon>Actinomycetes</taxon>
        <taxon>Micromonosporales</taxon>
        <taxon>Micromonosporaceae</taxon>
        <taxon>Natronosporangium</taxon>
    </lineage>
</organism>
<feature type="region of interest" description="Disordered" evidence="1">
    <location>
        <begin position="240"/>
        <end position="274"/>
    </location>
</feature>
<keyword evidence="2" id="KW-1133">Transmembrane helix</keyword>
<dbReference type="AlphaFoldDB" id="A0A895YLJ0"/>
<feature type="region of interest" description="Disordered" evidence="1">
    <location>
        <begin position="50"/>
        <end position="73"/>
    </location>
</feature>
<evidence type="ECO:0000313" key="4">
    <source>
        <dbReference type="Proteomes" id="UP000662857"/>
    </source>
</evidence>
<dbReference type="RefSeq" id="WP_239677724.1">
    <property type="nucleotide sequence ID" value="NZ_CP070499.1"/>
</dbReference>